<comment type="similarity">
    <text evidence="1">Belongs to the short-chain dehydrogenases/reductases (SDR) family.</text>
</comment>
<dbReference type="Proteomes" id="UP000031563">
    <property type="component" value="Unassembled WGS sequence"/>
</dbReference>
<dbReference type="GO" id="GO:0016491">
    <property type="term" value="F:oxidoreductase activity"/>
    <property type="evidence" value="ECO:0007669"/>
    <property type="project" value="UniProtKB-KW"/>
</dbReference>
<evidence type="ECO:0000313" key="3">
    <source>
        <dbReference type="EMBL" id="KKB38184.1"/>
    </source>
</evidence>
<dbReference type="CDD" id="cd05233">
    <property type="entry name" value="SDR_c"/>
    <property type="match status" value="1"/>
</dbReference>
<comment type="caution">
    <text evidence="3">The sequence shown here is derived from an EMBL/GenBank/DDBJ whole genome shotgun (WGS) entry which is preliminary data.</text>
</comment>
<dbReference type="RefSeq" id="WP_039237878.1">
    <property type="nucleotide sequence ID" value="NZ_JWIR02000048.1"/>
</dbReference>
<dbReference type="SUPFAM" id="SSF51735">
    <property type="entry name" value="NAD(P)-binding Rossmann-fold domains"/>
    <property type="match status" value="1"/>
</dbReference>
<accession>A0A0F5I0F7</accession>
<evidence type="ECO:0000256" key="2">
    <source>
        <dbReference type="ARBA" id="ARBA00023002"/>
    </source>
</evidence>
<evidence type="ECO:0000256" key="1">
    <source>
        <dbReference type="ARBA" id="ARBA00006484"/>
    </source>
</evidence>
<sequence>MGRKTALITGASRGIGKRTAITLAENGYNVVINYHKSKEEAESLGQQLSAAFGVQAAPIHGDISKKEDCERLIQTAAAEFGSIDIIIHNAGPYVAERKTLDEYSWEEWEYMVNGNLNSVFYLTKLSLPYMRANQWGRVITFGFDRVETAPGWIYRSAFAAAKTGLASFTRTLAAEEASNGITANMICPGDIAGEWKERGITEARTAEHDLVPVGRPGTGEDLARVVAFLVSEDADFMTGSIIPVTGGQDVLGKIHHINYQKNRM</sequence>
<evidence type="ECO:0000313" key="4">
    <source>
        <dbReference type="Proteomes" id="UP000031563"/>
    </source>
</evidence>
<dbReference type="PRINTS" id="PR00080">
    <property type="entry name" value="SDRFAMILY"/>
</dbReference>
<protein>
    <submittedName>
        <fullName evidence="3">3-oxoacyl-[acyl-carrier protein] reductase</fullName>
    </submittedName>
</protein>
<dbReference type="OrthoDB" id="9803333at2"/>
<dbReference type="PANTHER" id="PTHR42879">
    <property type="entry name" value="3-OXOACYL-(ACYL-CARRIER-PROTEIN) REDUCTASE"/>
    <property type="match status" value="1"/>
</dbReference>
<dbReference type="AlphaFoldDB" id="A0A0F5HXS1"/>
<dbReference type="InterPro" id="IPR002347">
    <property type="entry name" value="SDR_fam"/>
</dbReference>
<reference evidence="3" key="1">
    <citation type="submission" date="2015-02" db="EMBL/GenBank/DDBJ databases">
        <title>Genome Assembly of Bacillaceae bacterium MTCC 8252.</title>
        <authorList>
            <person name="Verma A."/>
            <person name="Khatri I."/>
            <person name="Mual P."/>
            <person name="Subramanian S."/>
            <person name="Krishnamurthi S."/>
        </authorList>
    </citation>
    <scope>NUCLEOTIDE SEQUENCE [LARGE SCALE GENOMIC DNA]</scope>
    <source>
        <strain evidence="3">MTCC 8252</strain>
    </source>
</reference>
<dbReference type="FunFam" id="3.40.50.720:FF:000173">
    <property type="entry name" value="3-oxoacyl-[acyl-carrier protein] reductase"/>
    <property type="match status" value="1"/>
</dbReference>
<keyword evidence="4" id="KW-1185">Reference proteome</keyword>
<organism evidence="3 4">
    <name type="scientific">Bacillus thermotolerans</name>
    <name type="common">Quasibacillus thermotolerans</name>
    <dbReference type="NCBI Taxonomy" id="1221996"/>
    <lineage>
        <taxon>Bacteria</taxon>
        <taxon>Bacillati</taxon>
        <taxon>Bacillota</taxon>
        <taxon>Bacilli</taxon>
        <taxon>Bacillales</taxon>
        <taxon>Bacillaceae</taxon>
        <taxon>Bacillus</taxon>
    </lineage>
</organism>
<name>A0A0F5HXS1_BACTR</name>
<dbReference type="PANTHER" id="PTHR42879:SF2">
    <property type="entry name" value="3-OXOACYL-[ACYL-CARRIER-PROTEIN] REDUCTASE FABG"/>
    <property type="match status" value="1"/>
</dbReference>
<dbReference type="STRING" id="1221996.QY95_02639"/>
<dbReference type="InterPro" id="IPR036291">
    <property type="entry name" value="NAD(P)-bd_dom_sf"/>
</dbReference>
<dbReference type="Gene3D" id="3.40.50.720">
    <property type="entry name" value="NAD(P)-binding Rossmann-like Domain"/>
    <property type="match status" value="1"/>
</dbReference>
<proteinExistence type="inferred from homology"/>
<dbReference type="InterPro" id="IPR050259">
    <property type="entry name" value="SDR"/>
</dbReference>
<dbReference type="EMBL" id="JWIR02000048">
    <property type="protein sequence ID" value="KKB38184.1"/>
    <property type="molecule type" value="Genomic_DNA"/>
</dbReference>
<dbReference type="Pfam" id="PF13561">
    <property type="entry name" value="adh_short_C2"/>
    <property type="match status" value="1"/>
</dbReference>
<accession>A0A0F5HXS1</accession>
<keyword evidence="2" id="KW-0560">Oxidoreductase</keyword>
<gene>
    <name evidence="3" type="ORF">QY95_02639</name>
</gene>
<dbReference type="PRINTS" id="PR00081">
    <property type="entry name" value="GDHRDH"/>
</dbReference>